<organism evidence="2 3">
    <name type="scientific">Virgisporangium ochraceum</name>
    <dbReference type="NCBI Taxonomy" id="65505"/>
    <lineage>
        <taxon>Bacteria</taxon>
        <taxon>Bacillati</taxon>
        <taxon>Actinomycetota</taxon>
        <taxon>Actinomycetes</taxon>
        <taxon>Micromonosporales</taxon>
        <taxon>Micromonosporaceae</taxon>
        <taxon>Virgisporangium</taxon>
    </lineage>
</organism>
<proteinExistence type="predicted"/>
<dbReference type="EMBL" id="BOPH01000022">
    <property type="protein sequence ID" value="GIJ67052.1"/>
    <property type="molecule type" value="Genomic_DNA"/>
</dbReference>
<feature type="region of interest" description="Disordered" evidence="1">
    <location>
        <begin position="275"/>
        <end position="297"/>
    </location>
</feature>
<dbReference type="AlphaFoldDB" id="A0A8J3ZN01"/>
<reference evidence="2" key="1">
    <citation type="submission" date="2021-01" db="EMBL/GenBank/DDBJ databases">
        <title>Whole genome shotgun sequence of Virgisporangium ochraceum NBRC 16418.</title>
        <authorList>
            <person name="Komaki H."/>
            <person name="Tamura T."/>
        </authorList>
    </citation>
    <scope>NUCLEOTIDE SEQUENCE</scope>
    <source>
        <strain evidence="2">NBRC 16418</strain>
    </source>
</reference>
<dbReference type="Proteomes" id="UP000635606">
    <property type="component" value="Unassembled WGS sequence"/>
</dbReference>
<dbReference type="RefSeq" id="WP_203927011.1">
    <property type="nucleotide sequence ID" value="NZ_BOPH01000022.1"/>
</dbReference>
<gene>
    <name evidence="2" type="ORF">Voc01_019690</name>
</gene>
<evidence type="ECO:0000256" key="1">
    <source>
        <dbReference type="SAM" id="MobiDB-lite"/>
    </source>
</evidence>
<accession>A0A8J3ZN01</accession>
<protein>
    <submittedName>
        <fullName evidence="2">Uncharacterized protein</fullName>
    </submittedName>
</protein>
<keyword evidence="3" id="KW-1185">Reference proteome</keyword>
<evidence type="ECO:0000313" key="3">
    <source>
        <dbReference type="Proteomes" id="UP000635606"/>
    </source>
</evidence>
<comment type="caution">
    <text evidence="2">The sequence shown here is derived from an EMBL/GenBank/DDBJ whole genome shotgun (WGS) entry which is preliminary data.</text>
</comment>
<sequence length="297" mass="31586">MTRDKHRSPVPDRARRRAIRAHAARLGVSYSVAARLLRTRPPGFSTDPADDHRAWLSAARERRRFAVRVTDTRRAADLPLGRAGHLTERFPPVRAAVESADRAAVFDGADRATVFDGADRATVLGLLYTVLAVESPDVLPSPAELAWVAELGEEDAVDVACAGPDRAARLLLDGDRWRLWTRVEAALAAAVAGTDRRLRDAARTLDGEFRTVVLRHSVAGARQILDAVLAPAEHGTAPGTRVRLAGGGDAVVVGVRWTVSGPPTGYEVRVAGGSTVPVGPDDVEPLPGATAPVSPAR</sequence>
<name>A0A8J3ZN01_9ACTN</name>
<evidence type="ECO:0000313" key="2">
    <source>
        <dbReference type="EMBL" id="GIJ67052.1"/>
    </source>
</evidence>